<evidence type="ECO:0000256" key="2">
    <source>
        <dbReference type="ARBA" id="ARBA00022670"/>
    </source>
</evidence>
<dbReference type="InterPro" id="IPR001714">
    <property type="entry name" value="Pept_M24_MAP"/>
</dbReference>
<organism evidence="9 10">
    <name type="scientific">Solanum tuberosum</name>
    <name type="common">Potato</name>
    <dbReference type="NCBI Taxonomy" id="4113"/>
    <lineage>
        <taxon>Eukaryota</taxon>
        <taxon>Viridiplantae</taxon>
        <taxon>Streptophyta</taxon>
        <taxon>Embryophyta</taxon>
        <taxon>Tracheophyta</taxon>
        <taxon>Spermatophyta</taxon>
        <taxon>Magnoliopsida</taxon>
        <taxon>eudicotyledons</taxon>
        <taxon>Gunneridae</taxon>
        <taxon>Pentapetalae</taxon>
        <taxon>asterids</taxon>
        <taxon>lamiids</taxon>
        <taxon>Solanales</taxon>
        <taxon>Solanaceae</taxon>
        <taxon>Solanoideae</taxon>
        <taxon>Solaneae</taxon>
        <taxon>Solanum</taxon>
    </lineage>
</organism>
<evidence type="ECO:0000313" key="9">
    <source>
        <dbReference type="EMBL" id="KAH0772229.1"/>
    </source>
</evidence>
<protein>
    <recommendedName>
        <fullName evidence="6">Methionine aminopeptidase</fullName>
        <ecNumber evidence="6">3.4.11.18</ecNumber>
    </recommendedName>
</protein>
<dbReference type="EC" id="3.4.11.18" evidence="6"/>
<keyword evidence="4 5" id="KW-0378">Hydrolase</keyword>
<feature type="binding site" evidence="5">
    <location>
        <position position="273"/>
    </location>
    <ligand>
        <name>a divalent metal cation</name>
        <dbReference type="ChEBI" id="CHEBI:60240"/>
        <label>2</label>
        <note>catalytic</note>
    </ligand>
</feature>
<dbReference type="CDD" id="cd01086">
    <property type="entry name" value="MetAP1"/>
    <property type="match status" value="1"/>
</dbReference>
<feature type="binding site" evidence="5">
    <location>
        <position position="199"/>
    </location>
    <ligand>
        <name>a divalent metal cation</name>
        <dbReference type="ChEBI" id="CHEBI:60240"/>
        <label>1</label>
    </ligand>
</feature>
<sequence length="584" mass="64792">MVGVSSIQPRFVSTFLGDCRFINHPHHSFHRLFHYNPGNKHVSMQCSRTFSGLTDLLFNRRNVDELPNTNRKRLRPGQISPPRPVPEQIQRPPYVKSRKPPGIGSGSEVHDKKGIEKMRASGRLAAQVLQYAGTLVKPGIMTDEIDQAVHQMIVDNGAYPSPLGYGGFPKSVCTSVNECICHGIPDSRPLGDGDIINIDVTVYLNGYHGDTSAMFFAGNVDEEAKNLVQVTKECLDKAISICAPGVEFNKIGKTIHDLADKHRYGVVQQFVGHGVGRAFHSDPVILHYRNNDRGRMVLNQTFTIEPMLTIGSIDGVIWDDDWTVVTEDGSLSAQFEHTILITADARKKIERPVTGLLLLQMDYTRYLDICIGTSSAPVYFPAHLFKTKDCHGNDREFNLIDGGIAANNPALLAMRPTGAKANLLPANVLDYGKYLVLSVGTGTSKSERKYDAIRAAKWGLISWLYKDGKCPLNDNLSGDASSTDKATKKCTENLVKIGNNILQKPISKMNLETCINEAVENEGTNEQALIRFAKLLLQERKLRTKRMEEKNVFGLMCHGLRVLLKLRAALDNLLTNLSRSCKLK</sequence>
<feature type="binding site" evidence="5">
    <location>
        <position position="280"/>
    </location>
    <ligand>
        <name>substrate</name>
    </ligand>
</feature>
<feature type="binding site" evidence="5">
    <location>
        <position position="210"/>
    </location>
    <ligand>
        <name>a divalent metal cation</name>
        <dbReference type="ChEBI" id="CHEBI:60240"/>
        <label>2</label>
        <note>catalytic</note>
    </ligand>
</feature>
<feature type="binding site" evidence="5">
    <location>
        <position position="336"/>
    </location>
    <ligand>
        <name>a divalent metal cation</name>
        <dbReference type="ChEBI" id="CHEBI:60240"/>
        <label>2</label>
        <note>catalytic</note>
    </ligand>
</feature>
<feature type="binding site" evidence="5">
    <location>
        <position position="336"/>
    </location>
    <ligand>
        <name>a divalent metal cation</name>
        <dbReference type="ChEBI" id="CHEBI:60240"/>
        <label>1</label>
    </ligand>
</feature>
<dbReference type="Gene3D" id="3.90.230.10">
    <property type="entry name" value="Creatinase/methionine aminopeptidase superfamily"/>
    <property type="match status" value="1"/>
</dbReference>
<evidence type="ECO:0000259" key="8">
    <source>
        <dbReference type="Pfam" id="PF00557"/>
    </source>
</evidence>
<accession>A0ABQ7VWS1</accession>
<dbReference type="NCBIfam" id="TIGR00500">
    <property type="entry name" value="met_pdase_I"/>
    <property type="match status" value="1"/>
</dbReference>
<comment type="function">
    <text evidence="6">Cotranslationally removes the N-terminal methionine from nascent proteins. The N-terminal methionine is often cleaved when the second residue in the primary sequence is small and uncharged (Met-Ala-, Cys, Gly, Pro, Ser, Thr, or Val).</text>
</comment>
<evidence type="ECO:0000256" key="5">
    <source>
        <dbReference type="HAMAP-Rule" id="MF_03174"/>
    </source>
</evidence>
<evidence type="ECO:0000256" key="7">
    <source>
        <dbReference type="SAM" id="MobiDB-lite"/>
    </source>
</evidence>
<dbReference type="PANTHER" id="PTHR43330:SF8">
    <property type="entry name" value="METHIONINE AMINOPEPTIDASE 1D, MITOCHONDRIAL"/>
    <property type="match status" value="1"/>
</dbReference>
<comment type="caution">
    <text evidence="9">The sequence shown here is derived from an EMBL/GenBank/DDBJ whole genome shotgun (WGS) entry which is preliminary data.</text>
</comment>
<keyword evidence="3 5" id="KW-0479">Metal-binding</keyword>
<feature type="region of interest" description="Disordered" evidence="7">
    <location>
        <begin position="67"/>
        <end position="113"/>
    </location>
</feature>
<dbReference type="PANTHER" id="PTHR43330">
    <property type="entry name" value="METHIONINE AMINOPEPTIDASE"/>
    <property type="match status" value="1"/>
</dbReference>
<evidence type="ECO:0000313" key="10">
    <source>
        <dbReference type="Proteomes" id="UP000826656"/>
    </source>
</evidence>
<dbReference type="PRINTS" id="PR00599">
    <property type="entry name" value="MAPEPTIDASE"/>
</dbReference>
<dbReference type="InterPro" id="IPR016035">
    <property type="entry name" value="Acyl_Trfase/lysoPLipase"/>
</dbReference>
<dbReference type="InterPro" id="IPR000994">
    <property type="entry name" value="Pept_M24"/>
</dbReference>
<feature type="binding site" evidence="5">
    <location>
        <position position="182"/>
    </location>
    <ligand>
        <name>substrate</name>
    </ligand>
</feature>
<comment type="cofactor">
    <cofactor evidence="5">
        <name>Co(2+)</name>
        <dbReference type="ChEBI" id="CHEBI:48828"/>
    </cofactor>
    <cofactor evidence="5">
        <name>Zn(2+)</name>
        <dbReference type="ChEBI" id="CHEBI:29105"/>
    </cofactor>
    <cofactor evidence="5">
        <name>Mn(2+)</name>
        <dbReference type="ChEBI" id="CHEBI:29035"/>
    </cofactor>
    <cofactor evidence="5">
        <name>Fe(2+)</name>
        <dbReference type="ChEBI" id="CHEBI:29033"/>
    </cofactor>
    <text evidence="5">Binds 2 divalent metal cations per subunit. Has a high-affinity and a low affinity metal-binding site. The true nature of the physiological cofactor is under debate. The enzyme is active with cobalt, zinc, manganese or divalent iron ions. Most likely, methionine aminopeptidases function as mononuclear Fe(2+)-metalloproteases under physiological conditions, and the catalytically relevant metal-binding site has been assigned to the histidine-containing high-affinity site.</text>
</comment>
<keyword evidence="2 5" id="KW-0645">Protease</keyword>
<dbReference type="Proteomes" id="UP000826656">
    <property type="component" value="Unassembled WGS sequence"/>
</dbReference>
<comment type="catalytic activity">
    <reaction evidence="5 6">
        <text>Release of N-terminal amino acids, preferentially methionine, from peptides and arylamides.</text>
        <dbReference type="EC" id="3.4.11.18"/>
    </reaction>
</comment>
<dbReference type="SUPFAM" id="SSF55920">
    <property type="entry name" value="Creatinase/aminopeptidase"/>
    <property type="match status" value="1"/>
</dbReference>
<evidence type="ECO:0000256" key="1">
    <source>
        <dbReference type="ARBA" id="ARBA00022438"/>
    </source>
</evidence>
<gene>
    <name evidence="9" type="ORF">KY290_016210</name>
</gene>
<evidence type="ECO:0000256" key="3">
    <source>
        <dbReference type="ARBA" id="ARBA00022723"/>
    </source>
</evidence>
<dbReference type="PROSITE" id="PS00680">
    <property type="entry name" value="MAP_1"/>
    <property type="match status" value="1"/>
</dbReference>
<keyword evidence="1 5" id="KW-0031">Aminopeptidase</keyword>
<feature type="domain" description="Peptidase M24" evidence="8">
    <location>
        <begin position="116"/>
        <end position="343"/>
    </location>
</feature>
<dbReference type="InterPro" id="IPR036005">
    <property type="entry name" value="Creatinase/aminopeptidase-like"/>
</dbReference>
<dbReference type="EMBL" id="JAIVGD010000011">
    <property type="protein sequence ID" value="KAH0772229.1"/>
    <property type="molecule type" value="Genomic_DNA"/>
</dbReference>
<keyword evidence="10" id="KW-1185">Reference proteome</keyword>
<feature type="binding site" evidence="5">
    <location>
        <position position="305"/>
    </location>
    <ligand>
        <name>a divalent metal cation</name>
        <dbReference type="ChEBI" id="CHEBI:60240"/>
        <label>2</label>
        <note>catalytic</note>
    </ligand>
</feature>
<dbReference type="Pfam" id="PF00557">
    <property type="entry name" value="Peptidase_M24"/>
    <property type="match status" value="1"/>
</dbReference>
<dbReference type="Gene3D" id="3.40.1090.10">
    <property type="entry name" value="Cytosolic phospholipase A2 catalytic domain"/>
    <property type="match status" value="1"/>
</dbReference>
<name>A0ABQ7VWS1_SOLTU</name>
<evidence type="ECO:0000256" key="6">
    <source>
        <dbReference type="RuleBase" id="RU003653"/>
    </source>
</evidence>
<comment type="similarity">
    <text evidence="5">Belongs to the peptidase M24A family. Methionine aminopeptidase type 1 subfamily.</text>
</comment>
<dbReference type="HAMAP" id="MF_01974">
    <property type="entry name" value="MetAP_1"/>
    <property type="match status" value="1"/>
</dbReference>
<dbReference type="InterPro" id="IPR002467">
    <property type="entry name" value="Pept_M24A_MAP1"/>
</dbReference>
<proteinExistence type="inferred from homology"/>
<feature type="binding site" evidence="5">
    <location>
        <position position="210"/>
    </location>
    <ligand>
        <name>a divalent metal cation</name>
        <dbReference type="ChEBI" id="CHEBI:60240"/>
        <label>1</label>
    </ligand>
</feature>
<dbReference type="SUPFAM" id="SSF52151">
    <property type="entry name" value="FabD/lysophospholipase-like"/>
    <property type="match status" value="1"/>
</dbReference>
<reference evidence="9 10" key="1">
    <citation type="journal article" date="2021" name="bioRxiv">
        <title>Chromosome-scale and haplotype-resolved genome assembly of a tetraploid potato cultivar.</title>
        <authorList>
            <person name="Sun H."/>
            <person name="Jiao W.-B."/>
            <person name="Krause K."/>
            <person name="Campoy J.A."/>
            <person name="Goel M."/>
            <person name="Folz-Donahue K."/>
            <person name="Kukat C."/>
            <person name="Huettel B."/>
            <person name="Schneeberger K."/>
        </authorList>
    </citation>
    <scope>NUCLEOTIDE SEQUENCE [LARGE SCALE GENOMIC DNA]</scope>
    <source>
        <strain evidence="9">SolTubOtavaFocal</strain>
        <tissue evidence="9">Leaves</tissue>
    </source>
</reference>
<evidence type="ECO:0000256" key="4">
    <source>
        <dbReference type="ARBA" id="ARBA00022801"/>
    </source>
</evidence>